<dbReference type="InterPro" id="IPR011109">
    <property type="entry name" value="DNA_bind_recombinase_dom"/>
</dbReference>
<dbReference type="Pfam" id="PF07508">
    <property type="entry name" value="Recombinase"/>
    <property type="match status" value="1"/>
</dbReference>
<evidence type="ECO:0000259" key="2">
    <source>
        <dbReference type="PROSITE" id="PS51736"/>
    </source>
</evidence>
<accession>A0A544TJS3</accession>
<keyword evidence="1" id="KW-0175">Coiled coil</keyword>
<feature type="coiled-coil region" evidence="1">
    <location>
        <begin position="424"/>
        <end position="493"/>
    </location>
</feature>
<evidence type="ECO:0000256" key="1">
    <source>
        <dbReference type="SAM" id="Coils"/>
    </source>
</evidence>
<evidence type="ECO:0000313" key="5">
    <source>
        <dbReference type="Proteomes" id="UP000316626"/>
    </source>
</evidence>
<feature type="domain" description="Resolvase/invertase-type recombinase catalytic" evidence="2">
    <location>
        <begin position="61"/>
        <end position="207"/>
    </location>
</feature>
<dbReference type="InterPro" id="IPR038109">
    <property type="entry name" value="DNA_bind_recomb_sf"/>
</dbReference>
<comment type="caution">
    <text evidence="4">The sequence shown here is derived from an EMBL/GenBank/DDBJ whole genome shotgun (WGS) entry which is preliminary data.</text>
</comment>
<name>A0A544TJS3_9BACI</name>
<dbReference type="CDD" id="cd00338">
    <property type="entry name" value="Ser_Recombinase"/>
    <property type="match status" value="1"/>
</dbReference>
<dbReference type="OrthoDB" id="9811097at2"/>
<dbReference type="Proteomes" id="UP000316626">
    <property type="component" value="Unassembled WGS sequence"/>
</dbReference>
<reference evidence="4 5" key="1">
    <citation type="submission" date="2019-06" db="EMBL/GenBank/DDBJ databases">
        <title>Psychrobacillus vulpis sp. nov., a new species isolated from feces of a red fox that inhabits in The Tablas de Daimiel Natural Park, Albacete, Spain.</title>
        <authorList>
            <person name="Rodriguez M."/>
            <person name="Reina J.C."/>
            <person name="Bejar V."/>
            <person name="Llamas I."/>
        </authorList>
    </citation>
    <scope>NUCLEOTIDE SEQUENCE [LARGE SCALE GENOMIC DNA]</scope>
    <source>
        <strain evidence="4 5">Z8</strain>
    </source>
</reference>
<dbReference type="GO" id="GO:0003677">
    <property type="term" value="F:DNA binding"/>
    <property type="evidence" value="ECO:0007669"/>
    <property type="project" value="InterPro"/>
</dbReference>
<sequence>MLKQNKDKIGGNIMTSLLERKVETNNEGKTRIDMHLEDSYNLNKVNASTSHEREEKDSKMKCAVYIRVSTNKEEQKESLISQKELAFAFIKSKGWTFYDVYTDVATGTNSNRPQFQRLIKDAEEQKFDVILTKELSRLARNGATSYQLRDLIEQKGIELATVDGNIGFGSQGKYMFGILTAIFEQESRTMSGRIKSVYKMKAKKGKFLSSTAPLGYEIKDKKLFVRNDETPDIVRRIFREYISGSGHDAIARGLYNEGIPTPSFYADKSNKSDVWHGSTVRGILTNPNYTGAVTNQKYVTTSLSTKKRKQMDPSEWIIVEDVHEPIISKAQFQLVQNLILERKKIRPQSQSHLFSNLLFCADCGRGMHFKKNSKGYVCGNFNKHGSKRCSNHRVRELDLTITIQSELCNLTRSLKIEDIEGKLLKKIERTKKEKQKKYPTLEKKLANILNKKNKATAFFLDEQISQDNYNDFIASLEVEERKLQIEISSIKESSDLQFEIDIIKELKTKLISKLNFEEITPEILNYFISKIEIKADGSPRIHYRFSETSALYLSKTSNAQHSTCVVCGNMSTG</sequence>
<protein>
    <submittedName>
        <fullName evidence="4">Recombinase family protein</fullName>
    </submittedName>
</protein>
<dbReference type="PANTHER" id="PTHR30461">
    <property type="entry name" value="DNA-INVERTASE FROM LAMBDOID PROPHAGE"/>
    <property type="match status" value="1"/>
</dbReference>
<gene>
    <name evidence="4" type="ORF">FG384_17430</name>
</gene>
<dbReference type="InterPro" id="IPR025827">
    <property type="entry name" value="Zn_ribbon_recom_dom"/>
</dbReference>
<dbReference type="PROSITE" id="PS51737">
    <property type="entry name" value="RECOMBINASE_DNA_BIND"/>
    <property type="match status" value="1"/>
</dbReference>
<dbReference type="Gene3D" id="3.90.1750.20">
    <property type="entry name" value="Putative Large Serine Recombinase, Chain B, Domain 2"/>
    <property type="match status" value="1"/>
</dbReference>
<dbReference type="SMART" id="SM00857">
    <property type="entry name" value="Resolvase"/>
    <property type="match status" value="1"/>
</dbReference>
<dbReference type="InterPro" id="IPR036162">
    <property type="entry name" value="Resolvase-like_N_sf"/>
</dbReference>
<organism evidence="4 5">
    <name type="scientific">Psychrobacillus vulpis</name>
    <dbReference type="NCBI Taxonomy" id="2325572"/>
    <lineage>
        <taxon>Bacteria</taxon>
        <taxon>Bacillati</taxon>
        <taxon>Bacillota</taxon>
        <taxon>Bacilli</taxon>
        <taxon>Bacillales</taxon>
        <taxon>Bacillaceae</taxon>
        <taxon>Psychrobacillus</taxon>
    </lineage>
</organism>
<dbReference type="SUPFAM" id="SSF53041">
    <property type="entry name" value="Resolvase-like"/>
    <property type="match status" value="1"/>
</dbReference>
<proteinExistence type="predicted"/>
<dbReference type="InterPro" id="IPR006119">
    <property type="entry name" value="Resolv_N"/>
</dbReference>
<dbReference type="Pfam" id="PF13408">
    <property type="entry name" value="Zn_ribbon_recom"/>
    <property type="match status" value="1"/>
</dbReference>
<dbReference type="PANTHER" id="PTHR30461:SF23">
    <property type="entry name" value="DNA RECOMBINASE-RELATED"/>
    <property type="match status" value="1"/>
</dbReference>
<dbReference type="AlphaFoldDB" id="A0A544TJS3"/>
<dbReference type="PROSITE" id="PS51736">
    <property type="entry name" value="RECOMBINASES_3"/>
    <property type="match status" value="1"/>
</dbReference>
<keyword evidence="5" id="KW-1185">Reference proteome</keyword>
<evidence type="ECO:0000259" key="3">
    <source>
        <dbReference type="PROSITE" id="PS51737"/>
    </source>
</evidence>
<feature type="domain" description="Recombinase" evidence="3">
    <location>
        <begin position="213"/>
        <end position="346"/>
    </location>
</feature>
<evidence type="ECO:0000313" key="4">
    <source>
        <dbReference type="EMBL" id="TQR17702.1"/>
    </source>
</evidence>
<dbReference type="Pfam" id="PF00239">
    <property type="entry name" value="Resolvase"/>
    <property type="match status" value="1"/>
</dbReference>
<dbReference type="Gene3D" id="3.40.50.1390">
    <property type="entry name" value="Resolvase, N-terminal catalytic domain"/>
    <property type="match status" value="1"/>
</dbReference>
<dbReference type="GO" id="GO:0000150">
    <property type="term" value="F:DNA strand exchange activity"/>
    <property type="evidence" value="ECO:0007669"/>
    <property type="project" value="InterPro"/>
</dbReference>
<dbReference type="EMBL" id="VDGI01000025">
    <property type="protein sequence ID" value="TQR17702.1"/>
    <property type="molecule type" value="Genomic_DNA"/>
</dbReference>
<dbReference type="InterPro" id="IPR050639">
    <property type="entry name" value="SSR_resolvase"/>
</dbReference>